<reference evidence="2 3" key="1">
    <citation type="submission" date="2020-12" db="EMBL/GenBank/DDBJ databases">
        <title>WGS of Thermoactinomyces spp.</title>
        <authorList>
            <person name="Cheng K."/>
        </authorList>
    </citation>
    <scope>NUCLEOTIDE SEQUENCE [LARGE SCALE GENOMIC DNA]</scope>
    <source>
        <strain evidence="3">CICC 10650\ACCC 41061</strain>
    </source>
</reference>
<name>A0ABS0QER5_THEVU</name>
<feature type="compositionally biased region" description="Basic and acidic residues" evidence="1">
    <location>
        <begin position="375"/>
        <end position="386"/>
    </location>
</feature>
<evidence type="ECO:0000313" key="3">
    <source>
        <dbReference type="Proteomes" id="UP000641910"/>
    </source>
</evidence>
<dbReference type="EMBL" id="JAECVU010000001">
    <property type="protein sequence ID" value="MBH8587717.1"/>
    <property type="molecule type" value="Genomic_DNA"/>
</dbReference>
<accession>A0ABS0QER5</accession>
<protein>
    <submittedName>
        <fullName evidence="2">Uncharacterized protein</fullName>
    </submittedName>
</protein>
<comment type="caution">
    <text evidence="2">The sequence shown here is derived from an EMBL/GenBank/DDBJ whole genome shotgun (WGS) entry which is preliminary data.</text>
</comment>
<evidence type="ECO:0000256" key="1">
    <source>
        <dbReference type="SAM" id="MobiDB-lite"/>
    </source>
</evidence>
<organism evidence="2 3">
    <name type="scientific">Thermoactinomyces vulgaris</name>
    <dbReference type="NCBI Taxonomy" id="2026"/>
    <lineage>
        <taxon>Bacteria</taxon>
        <taxon>Bacillati</taxon>
        <taxon>Bacillota</taxon>
        <taxon>Bacilli</taxon>
        <taxon>Bacillales</taxon>
        <taxon>Thermoactinomycetaceae</taxon>
        <taxon>Thermoactinomyces</taxon>
    </lineage>
</organism>
<dbReference type="Proteomes" id="UP000641910">
    <property type="component" value="Unassembled WGS sequence"/>
</dbReference>
<dbReference type="RefSeq" id="WP_147437058.1">
    <property type="nucleotide sequence ID" value="NZ_JACEIS010000004.1"/>
</dbReference>
<sequence length="395" mass="46389">MLWWLHKNWKQWTVRILEKQLDPYRLLLKELKINPSLVLYDFSSKPPLGTKLEVTYEGNKFYIHLDRSNDKIPGYLRYSKKSDLIELAAQMKIFHSHFFTDHIIGQIKYQNETKTILWKKEKKLTKKMNTLLSGVNEIVHQVEGGLHKNSKPLPFRCAQCPIQSECQSCTIYPKARTSPNEAVEKTYEQFVETASKLLSTSKKHWQNDAKELFNVIQSSASIQKIIQKHCTSSRSFDIEELIETAAFHKTRLFNTTLSKKDELSLAYQLLQYIAYKGRSFKQKTMEDLAGAYGFTKWYDHRTHSDQTIRSFFNTVMNRLIQTIESELQKQIPKEKMEQVIFNLNRSQLNIASDLATIRAKMRVDDDFRDEEEEDADKKDGEMEISTKKQFANHLR</sequence>
<evidence type="ECO:0000313" key="2">
    <source>
        <dbReference type="EMBL" id="MBH8587717.1"/>
    </source>
</evidence>
<gene>
    <name evidence="2" type="ORF">I8U22_02635</name>
</gene>
<proteinExistence type="predicted"/>
<keyword evidence="3" id="KW-1185">Reference proteome</keyword>
<feature type="region of interest" description="Disordered" evidence="1">
    <location>
        <begin position="367"/>
        <end position="395"/>
    </location>
</feature>